<dbReference type="InterPro" id="IPR015806">
    <property type="entry name" value="Pyrv_Knase_insert_dom_sf"/>
</dbReference>
<keyword evidence="8 14" id="KW-0418">Kinase</keyword>
<dbReference type="InterPro" id="IPR018209">
    <property type="entry name" value="Pyrv_Knase_AS"/>
</dbReference>
<dbReference type="InterPro" id="IPR011037">
    <property type="entry name" value="Pyrv_Knase-like_insert_dom_sf"/>
</dbReference>
<dbReference type="PRINTS" id="PR01050">
    <property type="entry name" value="PYRUVTKNASE"/>
</dbReference>
<evidence type="ECO:0000256" key="12">
    <source>
        <dbReference type="ARBA" id="ARBA00023317"/>
    </source>
</evidence>
<dbReference type="NCBIfam" id="NF004978">
    <property type="entry name" value="PRK06354.1"/>
    <property type="match status" value="1"/>
</dbReference>
<dbReference type="NCBIfam" id="TIGR01064">
    <property type="entry name" value="pyruv_kin"/>
    <property type="match status" value="1"/>
</dbReference>
<keyword evidence="7" id="KW-0547">Nucleotide-binding</keyword>
<dbReference type="SUPFAM" id="SSF52935">
    <property type="entry name" value="PK C-terminal domain-like"/>
    <property type="match status" value="1"/>
</dbReference>
<evidence type="ECO:0000256" key="11">
    <source>
        <dbReference type="ARBA" id="ARBA00023152"/>
    </source>
</evidence>
<keyword evidence="12 17" id="KW-0670">Pyruvate</keyword>
<keyword evidence="5 14" id="KW-0808">Transferase</keyword>
<evidence type="ECO:0000256" key="3">
    <source>
        <dbReference type="ARBA" id="ARBA00008663"/>
    </source>
</evidence>
<keyword evidence="6" id="KW-0479">Metal-binding</keyword>
<dbReference type="Gene3D" id="2.40.33.10">
    <property type="entry name" value="PK beta-barrel domain-like"/>
    <property type="match status" value="1"/>
</dbReference>
<dbReference type="Pfam" id="PF02887">
    <property type="entry name" value="PK_C"/>
    <property type="match status" value="1"/>
</dbReference>
<evidence type="ECO:0000256" key="10">
    <source>
        <dbReference type="ARBA" id="ARBA00022842"/>
    </source>
</evidence>
<dbReference type="SUPFAM" id="SSF50800">
    <property type="entry name" value="PK beta-barrel domain-like"/>
    <property type="match status" value="1"/>
</dbReference>
<evidence type="ECO:0000259" key="15">
    <source>
        <dbReference type="Pfam" id="PF00224"/>
    </source>
</evidence>
<dbReference type="InterPro" id="IPR015813">
    <property type="entry name" value="Pyrv/PenolPyrv_kinase-like_dom"/>
</dbReference>
<dbReference type="EMBL" id="BAABJK010000004">
    <property type="protein sequence ID" value="GAA4968716.1"/>
    <property type="molecule type" value="Genomic_DNA"/>
</dbReference>
<dbReference type="EC" id="2.7.1.40" evidence="4 13"/>
<proteinExistence type="inferred from homology"/>
<evidence type="ECO:0000256" key="13">
    <source>
        <dbReference type="NCBIfam" id="TIGR01064"/>
    </source>
</evidence>
<sequence>MPLRKKTKIVATLGPATSTKEVLKGMLEEGVNVFRINFSHADYSDVKERIQMIRDLNEEFGHTAAILGDLQGPKLRVGVMKEEVVVNPGDEIIFATGERFEGTKERVYMTYDRFPQDAKPGERILLDDGKLIFEVVSTDKKSEVKAKVIQGGPLKSKKGVNLPNTNISQPALTEKDIKDAEFAIKQDVDWIALSFVRHAEDLMQLRDLINKHSDHKIPIIAKIEKPEAVENIDKIVTHCDGIMVARGDLGVEVPAEEVPLIQKQLVLRAKKARIPVIIATQMMETMISSLTPTRAEVNDVANSVMDGADAVMLSGETSVGKYPIEVIKQMSDILKSVEDSKLIKVPQLPPHIRTNRYITKSICYHAANMANEINAQAISTLTNSGYTAFQISAWRPSCHILVFTSNKRILTRLSLLWGVRAFYYDKFVSTDETIEDVNAIACKMGYLDEGDMLISLAAMPIQDKGMVNTLRVTEITTCNF</sequence>
<dbReference type="Gene3D" id="3.20.20.60">
    <property type="entry name" value="Phosphoenolpyruvate-binding domains"/>
    <property type="match status" value="1"/>
</dbReference>
<evidence type="ECO:0000256" key="2">
    <source>
        <dbReference type="ARBA" id="ARBA00004997"/>
    </source>
</evidence>
<feature type="domain" description="Pyruvate kinase barrel" evidence="15">
    <location>
        <begin position="5"/>
        <end position="326"/>
    </location>
</feature>
<evidence type="ECO:0000256" key="14">
    <source>
        <dbReference type="RuleBase" id="RU000504"/>
    </source>
</evidence>
<comment type="cofactor">
    <cofactor evidence="1">
        <name>K(+)</name>
        <dbReference type="ChEBI" id="CHEBI:29103"/>
    </cofactor>
</comment>
<dbReference type="PANTHER" id="PTHR11817">
    <property type="entry name" value="PYRUVATE KINASE"/>
    <property type="match status" value="1"/>
</dbReference>
<comment type="caution">
    <text evidence="17">The sequence shown here is derived from an EMBL/GenBank/DDBJ whole genome shotgun (WGS) entry which is preliminary data.</text>
</comment>
<dbReference type="PROSITE" id="PS00110">
    <property type="entry name" value="PYRUVATE_KINASE"/>
    <property type="match status" value="1"/>
</dbReference>
<evidence type="ECO:0000256" key="4">
    <source>
        <dbReference type="ARBA" id="ARBA00012142"/>
    </source>
</evidence>
<evidence type="ECO:0000256" key="6">
    <source>
        <dbReference type="ARBA" id="ARBA00022723"/>
    </source>
</evidence>
<keyword evidence="9" id="KW-0067">ATP-binding</keyword>
<dbReference type="GO" id="GO:0016301">
    <property type="term" value="F:kinase activity"/>
    <property type="evidence" value="ECO:0007669"/>
    <property type="project" value="UniProtKB-KW"/>
</dbReference>
<dbReference type="Pfam" id="PF00224">
    <property type="entry name" value="PK"/>
    <property type="match status" value="1"/>
</dbReference>
<evidence type="ECO:0000313" key="17">
    <source>
        <dbReference type="EMBL" id="GAA4968716.1"/>
    </source>
</evidence>
<organism evidence="17 18">
    <name type="scientific">Algibacter aquimarinus</name>
    <dbReference type="NCBI Taxonomy" id="1136748"/>
    <lineage>
        <taxon>Bacteria</taxon>
        <taxon>Pseudomonadati</taxon>
        <taxon>Bacteroidota</taxon>
        <taxon>Flavobacteriia</taxon>
        <taxon>Flavobacteriales</taxon>
        <taxon>Flavobacteriaceae</taxon>
        <taxon>Algibacter</taxon>
    </lineage>
</organism>
<dbReference type="NCBIfam" id="NF004491">
    <property type="entry name" value="PRK05826.1"/>
    <property type="match status" value="1"/>
</dbReference>
<protein>
    <recommendedName>
        <fullName evidence="4 13">Pyruvate kinase</fullName>
        <ecNumber evidence="4 13">2.7.1.40</ecNumber>
    </recommendedName>
</protein>
<comment type="pathway">
    <text evidence="2 14">Carbohydrate degradation; glycolysis; pyruvate from D-glyceraldehyde 3-phosphate: step 5/5.</text>
</comment>
<keyword evidence="18" id="KW-1185">Reference proteome</keyword>
<evidence type="ECO:0000313" key="18">
    <source>
        <dbReference type="Proteomes" id="UP001501692"/>
    </source>
</evidence>
<keyword evidence="11 14" id="KW-0324">Glycolysis</keyword>
<accession>A0ABP9HE67</accession>
<dbReference type="RefSeq" id="WP_345167283.1">
    <property type="nucleotide sequence ID" value="NZ_BAABJK010000004.1"/>
</dbReference>
<dbReference type="InterPro" id="IPR040442">
    <property type="entry name" value="Pyrv_kinase-like_dom_sf"/>
</dbReference>
<comment type="catalytic activity">
    <reaction evidence="14">
        <text>pyruvate + ATP = phosphoenolpyruvate + ADP + H(+)</text>
        <dbReference type="Rhea" id="RHEA:18157"/>
        <dbReference type="ChEBI" id="CHEBI:15361"/>
        <dbReference type="ChEBI" id="CHEBI:15378"/>
        <dbReference type="ChEBI" id="CHEBI:30616"/>
        <dbReference type="ChEBI" id="CHEBI:58702"/>
        <dbReference type="ChEBI" id="CHEBI:456216"/>
        <dbReference type="EC" id="2.7.1.40"/>
    </reaction>
</comment>
<evidence type="ECO:0000259" key="16">
    <source>
        <dbReference type="Pfam" id="PF02887"/>
    </source>
</evidence>
<dbReference type="InterPro" id="IPR015793">
    <property type="entry name" value="Pyrv_Knase_brl"/>
</dbReference>
<evidence type="ECO:0000256" key="1">
    <source>
        <dbReference type="ARBA" id="ARBA00001958"/>
    </source>
</evidence>
<evidence type="ECO:0000256" key="9">
    <source>
        <dbReference type="ARBA" id="ARBA00022840"/>
    </source>
</evidence>
<dbReference type="InterPro" id="IPR036918">
    <property type="entry name" value="Pyrv_Knase_C_sf"/>
</dbReference>
<dbReference type="InterPro" id="IPR015795">
    <property type="entry name" value="Pyrv_Knase_C"/>
</dbReference>
<evidence type="ECO:0000256" key="7">
    <source>
        <dbReference type="ARBA" id="ARBA00022741"/>
    </source>
</evidence>
<feature type="domain" description="Pyruvate kinase C-terminal" evidence="16">
    <location>
        <begin position="361"/>
        <end position="472"/>
    </location>
</feature>
<gene>
    <name evidence="17" type="primary">pyk</name>
    <name evidence="17" type="ORF">GCM10023315_17920</name>
</gene>
<reference evidence="18" key="1">
    <citation type="journal article" date="2019" name="Int. J. Syst. Evol. Microbiol.">
        <title>The Global Catalogue of Microorganisms (GCM) 10K type strain sequencing project: providing services to taxonomists for standard genome sequencing and annotation.</title>
        <authorList>
            <consortium name="The Broad Institute Genomics Platform"/>
            <consortium name="The Broad Institute Genome Sequencing Center for Infectious Disease"/>
            <person name="Wu L."/>
            <person name="Ma J."/>
        </authorList>
    </citation>
    <scope>NUCLEOTIDE SEQUENCE [LARGE SCALE GENOMIC DNA]</scope>
    <source>
        <strain evidence="18">JCM 18287</strain>
    </source>
</reference>
<comment type="similarity">
    <text evidence="3 14">Belongs to the pyruvate kinase family.</text>
</comment>
<dbReference type="Proteomes" id="UP001501692">
    <property type="component" value="Unassembled WGS sequence"/>
</dbReference>
<dbReference type="InterPro" id="IPR001697">
    <property type="entry name" value="Pyr_Knase"/>
</dbReference>
<name>A0ABP9HE67_9FLAO</name>
<dbReference type="SUPFAM" id="SSF51621">
    <property type="entry name" value="Phosphoenolpyruvate/pyruvate domain"/>
    <property type="match status" value="1"/>
</dbReference>
<evidence type="ECO:0000256" key="5">
    <source>
        <dbReference type="ARBA" id="ARBA00022679"/>
    </source>
</evidence>
<dbReference type="Gene3D" id="3.40.1380.20">
    <property type="entry name" value="Pyruvate kinase, C-terminal domain"/>
    <property type="match status" value="1"/>
</dbReference>
<evidence type="ECO:0000256" key="8">
    <source>
        <dbReference type="ARBA" id="ARBA00022777"/>
    </source>
</evidence>
<keyword evidence="10 14" id="KW-0460">Magnesium</keyword>